<proteinExistence type="predicted"/>
<comment type="caution">
    <text evidence="1">The sequence shown here is derived from an EMBL/GenBank/DDBJ whole genome shotgun (WGS) entry which is preliminary data.</text>
</comment>
<accession>A0AAD6NN63</accession>
<dbReference type="Proteomes" id="UP001221413">
    <property type="component" value="Unassembled WGS sequence"/>
</dbReference>
<name>A0AAD6NN63_DREDA</name>
<dbReference type="AlphaFoldDB" id="A0AAD6NN63"/>
<organism evidence="1 2">
    <name type="scientific">Drechslerella dactyloides</name>
    <name type="common">Nematode-trapping fungus</name>
    <name type="synonym">Arthrobotrys dactyloides</name>
    <dbReference type="NCBI Taxonomy" id="74499"/>
    <lineage>
        <taxon>Eukaryota</taxon>
        <taxon>Fungi</taxon>
        <taxon>Dikarya</taxon>
        <taxon>Ascomycota</taxon>
        <taxon>Pezizomycotina</taxon>
        <taxon>Orbiliomycetes</taxon>
        <taxon>Orbiliales</taxon>
        <taxon>Orbiliaceae</taxon>
        <taxon>Drechslerella</taxon>
    </lineage>
</organism>
<protein>
    <submittedName>
        <fullName evidence="1">Uncharacterized protein</fullName>
    </submittedName>
</protein>
<gene>
    <name evidence="1" type="ORF">Dda_1123</name>
</gene>
<keyword evidence="2" id="KW-1185">Reference proteome</keyword>
<dbReference type="EMBL" id="JAQGDS010000001">
    <property type="protein sequence ID" value="KAJ6264969.1"/>
    <property type="molecule type" value="Genomic_DNA"/>
</dbReference>
<evidence type="ECO:0000313" key="2">
    <source>
        <dbReference type="Proteomes" id="UP001221413"/>
    </source>
</evidence>
<sequence length="161" mass="17783">MASSLPDLDKAIPIFAAGRRAEIVREIQKQLLPDYDVIHLSLSVDEVKADLPRILRGEHVNSSCGVGSNKDRPPHAQRLPKFIVVGGGFSADDFDEMERSIDLTAGGQLFGDAVPMWLKRNTEQRGPLELPPEGITPRVVEYILGTMKKRLDDAAKERGLK</sequence>
<reference evidence="1" key="1">
    <citation type="submission" date="2023-01" db="EMBL/GenBank/DDBJ databases">
        <title>The chitinases involved in constricting ring structure development in the nematode-trapping fungus Drechslerella dactyloides.</title>
        <authorList>
            <person name="Wang R."/>
            <person name="Zhang L."/>
            <person name="Tang P."/>
            <person name="Li S."/>
            <person name="Liang L."/>
        </authorList>
    </citation>
    <scope>NUCLEOTIDE SEQUENCE</scope>
    <source>
        <strain evidence="1">YMF1.00031</strain>
    </source>
</reference>
<evidence type="ECO:0000313" key="1">
    <source>
        <dbReference type="EMBL" id="KAJ6264969.1"/>
    </source>
</evidence>